<dbReference type="EMBL" id="CM031813">
    <property type="protein sequence ID" value="KAG6655300.1"/>
    <property type="molecule type" value="Genomic_DNA"/>
</dbReference>
<comment type="caution">
    <text evidence="2">The sequence shown here is derived from an EMBL/GenBank/DDBJ whole genome shotgun (WGS) entry which is preliminary data.</text>
</comment>
<organism evidence="2 3">
    <name type="scientific">Carya illinoinensis</name>
    <name type="common">Pecan</name>
    <dbReference type="NCBI Taxonomy" id="32201"/>
    <lineage>
        <taxon>Eukaryota</taxon>
        <taxon>Viridiplantae</taxon>
        <taxon>Streptophyta</taxon>
        <taxon>Embryophyta</taxon>
        <taxon>Tracheophyta</taxon>
        <taxon>Spermatophyta</taxon>
        <taxon>Magnoliopsida</taxon>
        <taxon>eudicotyledons</taxon>
        <taxon>Gunneridae</taxon>
        <taxon>Pentapetalae</taxon>
        <taxon>rosids</taxon>
        <taxon>fabids</taxon>
        <taxon>Fagales</taxon>
        <taxon>Juglandaceae</taxon>
        <taxon>Carya</taxon>
    </lineage>
</organism>
<evidence type="ECO:0000313" key="3">
    <source>
        <dbReference type="Proteomes" id="UP000811609"/>
    </source>
</evidence>
<evidence type="ECO:0000256" key="1">
    <source>
        <dbReference type="SAM" id="MobiDB-lite"/>
    </source>
</evidence>
<gene>
    <name evidence="2" type="ORF">CIPAW_05G206100</name>
</gene>
<dbReference type="AlphaFoldDB" id="A0A8T1QKN6"/>
<evidence type="ECO:0000313" key="2">
    <source>
        <dbReference type="EMBL" id="KAG6655298.1"/>
    </source>
</evidence>
<dbReference type="PANTHER" id="PTHR34361">
    <property type="entry name" value="OS08G0157800 PROTEIN"/>
    <property type="match status" value="1"/>
</dbReference>
<dbReference type="EMBL" id="CM031813">
    <property type="protein sequence ID" value="KAG6655298.1"/>
    <property type="molecule type" value="Genomic_DNA"/>
</dbReference>
<sequence>MMSFWSPGYGSYGHGGSSASSSNLSALAPPFMVVPKPISSPLVDLTEPSYGVPSNSSLHNWLPSHYPNSGPGLFPNHGPEYDPVPSSDAYGYAASQYIGSLDSHLSSLSPVSSAPVDTCLYVQHSDCVETSTVKAQQFYPIYARPGIEDLSPLVVPDDNSYDWLSCSNVATWDGSSNNDHAQSGWDNTVDWVSSCNGLGEWEHGKQLEIDGGFCSKGLTIGDSSSIYKNDVNQGSHASEGLDTHAEASHIIDMLGLEKHGGCVSMEHANDKSFSGKNSRIMPADYSKTSFLGSPSLLPENHYEAPSLTPATNIYKYQVPCSASNEKPIRHHDASLSGCASFVTSSHSLVITPPDVDTSLSAPIKGPLVDMDFGTDVADPDHCGNSPFNVNKLHPLIGSESKGLFDTSQLSIHLDKNYPIGVESFSSKNEELSKKKEIPEDALDQVFKPKCGLQVSHTSSDGFNFTLDFVEAISPVENSSESIDHYNPAVDSPCWKGVSVSCFSPFETSKTDSCQYFKKLESHNSSDFQVPQVFTLNIDDAVKVSSQNPNEKTVYVEKGLRPAPKRPSDANLLSREPRSDGSVNTGPFHSKSSCGYVVQYSGEPGDDHALLSMSTVDSELIPSLTMHQNFEATIMIPEKKQSSDTCGSVADSGSSIGDPARNGLSNVPFHDTGYGLSSASLVEDACAKLTKLHEADSTPNIDVQMLVSTMHNLSDLLLFHSLNDSLELKQGDRKAIKDVIFNLHRCILKDGEKMIPRQESPFLQRGMAQYLEELAKHPKEVNVDRPGLTKDAPIIAQDQLDPKCLHDKKHLNIGSGNKMEMISDSVSVKSDASRLEKDNMTQAIMKVLNENFDYEEEMEPKCALFKNLWLEAEAEVCSINYKARYNRMKIEMEKSELNKAKDASENTMDVERRRKSKTSRDLNTLKKLVPEANIGPSPDIFIQDTPSMQHVRARYGILKHQISYSNSPTALEEASSSNVYPDLNKVDKLVPEKTEAKCLNQDISIQNSPILSTTCHVNDVMARFHVLKCPVDHVNAIKATDVEEPLTESVSPDRNEINNLEPGATEAKETLIPDIPAQNPSILTRSCHADDTEASVMARFLMLKGRDENLSFMDVEKQEPEEVIHPGLACENNRRPITKDRSGDGIVNLKAGPVLQDPTANSTEDKLTVKDCHLPGTDPVIQYFQSNKPGDSLIDSWYDGTSSDWEHVMKEEL</sequence>
<dbReference type="PANTHER" id="PTHR34361:SF2">
    <property type="entry name" value="OS08G0157800 PROTEIN"/>
    <property type="match status" value="1"/>
</dbReference>
<keyword evidence="3" id="KW-1185">Reference proteome</keyword>
<feature type="region of interest" description="Disordered" evidence="1">
    <location>
        <begin position="556"/>
        <end position="586"/>
    </location>
</feature>
<dbReference type="Proteomes" id="UP000811609">
    <property type="component" value="Chromosome 5"/>
</dbReference>
<proteinExistence type="predicted"/>
<name>A0A8T1QKN6_CARIL</name>
<accession>A0A8T1QKN6</accession>
<protein>
    <submittedName>
        <fullName evidence="2">Uncharacterized protein</fullName>
    </submittedName>
</protein>
<reference evidence="2" key="1">
    <citation type="submission" date="2020-12" db="EMBL/GenBank/DDBJ databases">
        <title>WGS assembly of Carya illinoinensis cv. Pawnee.</title>
        <authorList>
            <person name="Platts A."/>
            <person name="Shu S."/>
            <person name="Wright S."/>
            <person name="Barry K."/>
            <person name="Edger P."/>
            <person name="Pires J.C."/>
            <person name="Schmutz J."/>
        </authorList>
    </citation>
    <scope>NUCLEOTIDE SEQUENCE</scope>
    <source>
        <tissue evidence="2">Leaf</tissue>
    </source>
</reference>